<evidence type="ECO:0008006" key="3">
    <source>
        <dbReference type="Google" id="ProtNLM"/>
    </source>
</evidence>
<evidence type="ECO:0000313" key="1">
    <source>
        <dbReference type="EMBL" id="KDR23855.1"/>
    </source>
</evidence>
<protein>
    <recommendedName>
        <fullName evidence="3">GIY-YIG domain-containing protein</fullName>
    </recommendedName>
</protein>
<sequence>MSALLFRLQVVTKNNHSRTTSAIIVDLMSAEPRKSHTLTGCSQTGWSIGLVSGVTCTFWPKKTIHLLRLFKDKLSLKVANIYCIPCDCSKVYVGQTAKLSRLDAKNIRHVHLKQLEKLSVAEHWIDTAHHIDLNSIFILGTVTRYMDLLASQQYLHTRDGY</sequence>
<evidence type="ECO:0000313" key="2">
    <source>
        <dbReference type="Proteomes" id="UP000027135"/>
    </source>
</evidence>
<dbReference type="InParanoid" id="A0A067RSR8"/>
<keyword evidence="2" id="KW-1185">Reference proteome</keyword>
<proteinExistence type="predicted"/>
<gene>
    <name evidence="1" type="ORF">L798_11046</name>
</gene>
<name>A0A067RSR8_ZOONE</name>
<dbReference type="EMBL" id="KK852442">
    <property type="protein sequence ID" value="KDR23855.1"/>
    <property type="molecule type" value="Genomic_DNA"/>
</dbReference>
<dbReference type="Proteomes" id="UP000027135">
    <property type="component" value="Unassembled WGS sequence"/>
</dbReference>
<accession>A0A067RSR8</accession>
<reference evidence="1 2" key="1">
    <citation type="journal article" date="2014" name="Nat. Commun.">
        <title>Molecular traces of alternative social organization in a termite genome.</title>
        <authorList>
            <person name="Terrapon N."/>
            <person name="Li C."/>
            <person name="Robertson H.M."/>
            <person name="Ji L."/>
            <person name="Meng X."/>
            <person name="Booth W."/>
            <person name="Chen Z."/>
            <person name="Childers C.P."/>
            <person name="Glastad K.M."/>
            <person name="Gokhale K."/>
            <person name="Gowin J."/>
            <person name="Gronenberg W."/>
            <person name="Hermansen R.A."/>
            <person name="Hu H."/>
            <person name="Hunt B.G."/>
            <person name="Huylmans A.K."/>
            <person name="Khalil S.M."/>
            <person name="Mitchell R.D."/>
            <person name="Munoz-Torres M.C."/>
            <person name="Mustard J.A."/>
            <person name="Pan H."/>
            <person name="Reese J.T."/>
            <person name="Scharf M.E."/>
            <person name="Sun F."/>
            <person name="Vogel H."/>
            <person name="Xiao J."/>
            <person name="Yang W."/>
            <person name="Yang Z."/>
            <person name="Yang Z."/>
            <person name="Zhou J."/>
            <person name="Zhu J."/>
            <person name="Brent C.S."/>
            <person name="Elsik C.G."/>
            <person name="Goodisman M.A."/>
            <person name="Liberles D.A."/>
            <person name="Roe R.M."/>
            <person name="Vargo E.L."/>
            <person name="Vilcinskas A."/>
            <person name="Wang J."/>
            <person name="Bornberg-Bauer E."/>
            <person name="Korb J."/>
            <person name="Zhang G."/>
            <person name="Liebig J."/>
        </authorList>
    </citation>
    <scope>NUCLEOTIDE SEQUENCE [LARGE SCALE GENOMIC DNA]</scope>
    <source>
        <tissue evidence="1">Whole organism</tissue>
    </source>
</reference>
<dbReference type="AlphaFoldDB" id="A0A067RSR8"/>
<organism evidence="1 2">
    <name type="scientific">Zootermopsis nevadensis</name>
    <name type="common">Dampwood termite</name>
    <dbReference type="NCBI Taxonomy" id="136037"/>
    <lineage>
        <taxon>Eukaryota</taxon>
        <taxon>Metazoa</taxon>
        <taxon>Ecdysozoa</taxon>
        <taxon>Arthropoda</taxon>
        <taxon>Hexapoda</taxon>
        <taxon>Insecta</taxon>
        <taxon>Pterygota</taxon>
        <taxon>Neoptera</taxon>
        <taxon>Polyneoptera</taxon>
        <taxon>Dictyoptera</taxon>
        <taxon>Blattodea</taxon>
        <taxon>Blattoidea</taxon>
        <taxon>Termitoidae</taxon>
        <taxon>Termopsidae</taxon>
        <taxon>Zootermopsis</taxon>
    </lineage>
</organism>